<gene>
    <name evidence="2" type="ORF">SAMN05446037_1011144</name>
</gene>
<protein>
    <submittedName>
        <fullName evidence="2">Transposase IS200 like</fullName>
    </submittedName>
</protein>
<dbReference type="PANTHER" id="PTHR34322:SF2">
    <property type="entry name" value="TRANSPOSASE IS200-LIKE DOMAIN-CONTAINING PROTEIN"/>
    <property type="match status" value="1"/>
</dbReference>
<dbReference type="EMBL" id="FZOJ01000011">
    <property type="protein sequence ID" value="SNS50741.1"/>
    <property type="molecule type" value="Genomic_DNA"/>
</dbReference>
<dbReference type="InterPro" id="IPR002686">
    <property type="entry name" value="Transposase_17"/>
</dbReference>
<dbReference type="Pfam" id="PF01797">
    <property type="entry name" value="Y1_Tnp"/>
    <property type="match status" value="1"/>
</dbReference>
<dbReference type="Gene3D" id="3.30.70.1290">
    <property type="entry name" value="Transposase IS200-like"/>
    <property type="match status" value="1"/>
</dbReference>
<dbReference type="GO" id="GO:0006313">
    <property type="term" value="P:DNA transposition"/>
    <property type="evidence" value="ECO:0007669"/>
    <property type="project" value="InterPro"/>
</dbReference>
<dbReference type="GO" id="GO:0003677">
    <property type="term" value="F:DNA binding"/>
    <property type="evidence" value="ECO:0007669"/>
    <property type="project" value="InterPro"/>
</dbReference>
<dbReference type="GO" id="GO:0004803">
    <property type="term" value="F:transposase activity"/>
    <property type="evidence" value="ECO:0007669"/>
    <property type="project" value="InterPro"/>
</dbReference>
<dbReference type="RefSeq" id="WP_089283312.1">
    <property type="nucleotide sequence ID" value="NZ_FZOJ01000011.1"/>
</dbReference>
<dbReference type="InterPro" id="IPR036515">
    <property type="entry name" value="Transposase_17_sf"/>
</dbReference>
<dbReference type="OrthoDB" id="9788881at2"/>
<dbReference type="AlphaFoldDB" id="A0A239F1Z9"/>
<evidence type="ECO:0000313" key="3">
    <source>
        <dbReference type="Proteomes" id="UP000198304"/>
    </source>
</evidence>
<dbReference type="Proteomes" id="UP000198304">
    <property type="component" value="Unassembled WGS sequence"/>
</dbReference>
<name>A0A239F1Z9_9FIRM</name>
<keyword evidence="3" id="KW-1185">Reference proteome</keyword>
<feature type="domain" description="Transposase IS200-like" evidence="1">
    <location>
        <begin position="9"/>
        <end position="90"/>
    </location>
</feature>
<dbReference type="PANTHER" id="PTHR34322">
    <property type="entry name" value="TRANSPOSASE, Y1_TNP DOMAIN-CONTAINING"/>
    <property type="match status" value="1"/>
</dbReference>
<reference evidence="2 3" key="1">
    <citation type="submission" date="2017-06" db="EMBL/GenBank/DDBJ databases">
        <authorList>
            <person name="Kim H.J."/>
            <person name="Triplett B.A."/>
        </authorList>
    </citation>
    <scope>NUCLEOTIDE SEQUENCE [LARGE SCALE GENOMIC DNA]</scope>
    <source>
        <strain evidence="2 3">SCA</strain>
    </source>
</reference>
<accession>A0A239F1Z9</accession>
<sequence length="91" mass="10695">MPRKAREKSESGIYHIVLRGINKQIIFEDEEDNVKFIQTLKEYKNKSRYKVYEYCLMGNHVHILLQELEEGLSTRQISRLTGVSRGVVLKV</sequence>
<proteinExistence type="predicted"/>
<dbReference type="SMART" id="SM01321">
    <property type="entry name" value="Y1_Tnp"/>
    <property type="match status" value="1"/>
</dbReference>
<evidence type="ECO:0000313" key="2">
    <source>
        <dbReference type="EMBL" id="SNS50741.1"/>
    </source>
</evidence>
<evidence type="ECO:0000259" key="1">
    <source>
        <dbReference type="SMART" id="SM01321"/>
    </source>
</evidence>
<dbReference type="SUPFAM" id="SSF143422">
    <property type="entry name" value="Transposase IS200-like"/>
    <property type="match status" value="1"/>
</dbReference>
<organism evidence="2 3">
    <name type="scientific">Anaerovirgula multivorans</name>
    <dbReference type="NCBI Taxonomy" id="312168"/>
    <lineage>
        <taxon>Bacteria</taxon>
        <taxon>Bacillati</taxon>
        <taxon>Bacillota</taxon>
        <taxon>Clostridia</taxon>
        <taxon>Peptostreptococcales</taxon>
        <taxon>Natronincolaceae</taxon>
        <taxon>Anaerovirgula</taxon>
    </lineage>
</organism>